<feature type="non-terminal residue" evidence="1">
    <location>
        <position position="48"/>
    </location>
</feature>
<reference evidence="1" key="2">
    <citation type="journal article" date="2014" name="ISME J.">
        <title>Microbial stratification in low pH oxic and suboxic macroscopic growths along an acid mine drainage.</title>
        <authorList>
            <person name="Mendez-Garcia C."/>
            <person name="Mesa V."/>
            <person name="Sprenger R.R."/>
            <person name="Richter M."/>
            <person name="Diez M.S."/>
            <person name="Solano J."/>
            <person name="Bargiela R."/>
            <person name="Golyshina O.V."/>
            <person name="Manteca A."/>
            <person name="Ramos J.L."/>
            <person name="Gallego J.R."/>
            <person name="Llorente I."/>
            <person name="Martins Dos Santos V.A."/>
            <person name="Jensen O.N."/>
            <person name="Pelaez A.I."/>
            <person name="Sanchez J."/>
            <person name="Ferrer M."/>
        </authorList>
    </citation>
    <scope>NUCLEOTIDE SEQUENCE</scope>
</reference>
<dbReference type="AlphaFoldDB" id="T1BJ64"/>
<protein>
    <submittedName>
        <fullName evidence="1">Branched-chain amino acid aminotransferase</fullName>
    </submittedName>
</protein>
<gene>
    <name evidence="1" type="ORF">B1A_06657</name>
</gene>
<dbReference type="SUPFAM" id="SSF56752">
    <property type="entry name" value="D-aminoacid aminotransferase-like PLP-dependent enzymes"/>
    <property type="match status" value="1"/>
</dbReference>
<reference evidence="1" key="1">
    <citation type="submission" date="2013-08" db="EMBL/GenBank/DDBJ databases">
        <authorList>
            <person name="Mendez C."/>
            <person name="Richter M."/>
            <person name="Ferrer M."/>
            <person name="Sanchez J."/>
        </authorList>
    </citation>
    <scope>NUCLEOTIDE SEQUENCE</scope>
</reference>
<name>T1BJ64_9ZZZZ</name>
<dbReference type="GO" id="GO:0008483">
    <property type="term" value="F:transaminase activity"/>
    <property type="evidence" value="ECO:0007669"/>
    <property type="project" value="UniProtKB-KW"/>
</dbReference>
<keyword evidence="1" id="KW-0808">Transferase</keyword>
<comment type="caution">
    <text evidence="1">The sequence shown here is derived from an EMBL/GenBank/DDBJ whole genome shotgun (WGS) entry which is preliminary data.</text>
</comment>
<accession>T1BJ64</accession>
<proteinExistence type="predicted"/>
<dbReference type="InterPro" id="IPR043131">
    <property type="entry name" value="BCAT-like_N"/>
</dbReference>
<keyword evidence="1" id="KW-0032">Aminotransferase</keyword>
<sequence length="48" mass="5507">MTQTYPEFIWHNGAIKPWAEATTHVMAHALHYGSSVFEGIRSYKTQRG</sequence>
<dbReference type="InterPro" id="IPR036038">
    <property type="entry name" value="Aminotransferase-like"/>
</dbReference>
<dbReference type="Gene3D" id="3.30.470.10">
    <property type="match status" value="1"/>
</dbReference>
<organism evidence="1">
    <name type="scientific">mine drainage metagenome</name>
    <dbReference type="NCBI Taxonomy" id="410659"/>
    <lineage>
        <taxon>unclassified sequences</taxon>
        <taxon>metagenomes</taxon>
        <taxon>ecological metagenomes</taxon>
    </lineage>
</organism>
<dbReference type="EMBL" id="AUZX01004827">
    <property type="protein sequence ID" value="EQD69772.1"/>
    <property type="molecule type" value="Genomic_DNA"/>
</dbReference>
<evidence type="ECO:0000313" key="1">
    <source>
        <dbReference type="EMBL" id="EQD69772.1"/>
    </source>
</evidence>